<dbReference type="PANTHER" id="PTHR20852:SF57">
    <property type="entry name" value="GLUTAMINE SYNTHETASE 2 CYTOPLASMIC"/>
    <property type="match status" value="1"/>
</dbReference>
<dbReference type="Gene3D" id="3.10.20.70">
    <property type="entry name" value="Glutamine synthetase, N-terminal domain"/>
    <property type="match status" value="1"/>
</dbReference>
<dbReference type="FunFam" id="3.10.20.70:FF:000004">
    <property type="entry name" value="Glutamine synthetase"/>
    <property type="match status" value="1"/>
</dbReference>
<accession>A0A0W4ZM37</accession>
<dbReference type="Proteomes" id="UP000053447">
    <property type="component" value="Unassembled WGS sequence"/>
</dbReference>
<protein>
    <recommendedName>
        <fullName evidence="4 11">Glutamine synthetase</fullName>
        <ecNumber evidence="3 11">6.3.1.2</ecNumber>
    </recommendedName>
</protein>
<comment type="similarity">
    <text evidence="1 9 10">Belongs to the glutamine synthetase family.</text>
</comment>
<dbReference type="InterPro" id="IPR008146">
    <property type="entry name" value="Gln_synth_cat_dom"/>
</dbReference>
<keyword evidence="7 11" id="KW-0067">ATP-binding</keyword>
<dbReference type="SUPFAM" id="SSF54368">
    <property type="entry name" value="Glutamine synthetase, N-terminal domain"/>
    <property type="match status" value="1"/>
</dbReference>
<keyword evidence="6 11" id="KW-0547">Nucleotide-binding</keyword>
<dbReference type="PANTHER" id="PTHR20852">
    <property type="entry name" value="GLUTAMINE SYNTHETASE"/>
    <property type="match status" value="1"/>
</dbReference>
<dbReference type="InterPro" id="IPR027303">
    <property type="entry name" value="Gln_synth_gly_rich_site"/>
</dbReference>
<dbReference type="Gene3D" id="3.30.590.10">
    <property type="entry name" value="Glutamine synthetase/guanido kinase, catalytic domain"/>
    <property type="match status" value="1"/>
</dbReference>
<dbReference type="VEuPathDB" id="FungiDB:T551_02079"/>
<evidence type="ECO:0000256" key="7">
    <source>
        <dbReference type="ARBA" id="ARBA00022840"/>
    </source>
</evidence>
<dbReference type="FunFam" id="3.30.590.10:FF:000004">
    <property type="entry name" value="Glutamine synthetase"/>
    <property type="match status" value="1"/>
</dbReference>
<dbReference type="InterPro" id="IPR014746">
    <property type="entry name" value="Gln_synth/guanido_kin_cat_dom"/>
</dbReference>
<dbReference type="GO" id="GO:0006542">
    <property type="term" value="P:glutamine biosynthetic process"/>
    <property type="evidence" value="ECO:0007669"/>
    <property type="project" value="EnsemblFungi"/>
</dbReference>
<dbReference type="GeneID" id="28940597"/>
<dbReference type="PROSITE" id="PS00180">
    <property type="entry name" value="GLNA_1"/>
    <property type="match status" value="1"/>
</dbReference>
<dbReference type="InterPro" id="IPR027302">
    <property type="entry name" value="Gln_synth_N_conserv_site"/>
</dbReference>
<evidence type="ECO:0000256" key="11">
    <source>
        <dbReference type="RuleBase" id="RU004356"/>
    </source>
</evidence>
<dbReference type="PROSITE" id="PS00181">
    <property type="entry name" value="GLNA_ATP"/>
    <property type="match status" value="1"/>
</dbReference>
<dbReference type="GO" id="GO:0005524">
    <property type="term" value="F:ATP binding"/>
    <property type="evidence" value="ECO:0007669"/>
    <property type="project" value="UniProtKB-KW"/>
</dbReference>
<reference evidence="15" key="1">
    <citation type="journal article" date="2016" name="Nat. Commun.">
        <title>Genome analysis of three Pneumocystis species reveals adaptation mechanisms to life exclusively in mammalian hosts.</title>
        <authorList>
            <person name="Ma L."/>
            <person name="Chen Z."/>
            <person name="Huang D.W."/>
            <person name="Kutty G."/>
            <person name="Ishihara M."/>
            <person name="Wang H."/>
            <person name="Abouelleil A."/>
            <person name="Bishop L."/>
            <person name="Davey E."/>
            <person name="Deng R."/>
            <person name="Deng X."/>
            <person name="Fan L."/>
            <person name="Fantoni G."/>
            <person name="Fitzgerald M."/>
            <person name="Gogineni E."/>
            <person name="Goldberg J.M."/>
            <person name="Handley G."/>
            <person name="Hu X."/>
            <person name="Huber C."/>
            <person name="Jiao X."/>
            <person name="Jones K."/>
            <person name="Levin J.Z."/>
            <person name="Liu Y."/>
            <person name="Macdonald P."/>
            <person name="Melnikov A."/>
            <person name="Raley C."/>
            <person name="Sassi M."/>
            <person name="Sherman B.T."/>
            <person name="Song X."/>
            <person name="Sykes S."/>
            <person name="Tran B."/>
            <person name="Walsh L."/>
            <person name="Xia Y."/>
            <person name="Yang J."/>
            <person name="Young S."/>
            <person name="Zeng Q."/>
            <person name="Zheng X."/>
            <person name="Stephens R."/>
            <person name="Nusbaum C."/>
            <person name="Birren B.W."/>
            <person name="Azadi P."/>
            <person name="Lempicki R.A."/>
            <person name="Cuomo C.A."/>
            <person name="Kovacs J.A."/>
        </authorList>
    </citation>
    <scope>NUCLEOTIDE SEQUENCE [LARGE SCALE GENOMIC DNA]</scope>
    <source>
        <strain evidence="15">RU7</strain>
    </source>
</reference>
<dbReference type="Pfam" id="PF00120">
    <property type="entry name" value="Gln-synt_C"/>
    <property type="match status" value="1"/>
</dbReference>
<dbReference type="EC" id="6.3.1.2" evidence="3 11"/>
<dbReference type="eggNOG" id="KOG0683">
    <property type="taxonomic scope" value="Eukaryota"/>
</dbReference>
<evidence type="ECO:0000256" key="10">
    <source>
        <dbReference type="RuleBase" id="RU000384"/>
    </source>
</evidence>
<dbReference type="RefSeq" id="XP_018229294.1">
    <property type="nucleotide sequence ID" value="XM_018374342.1"/>
</dbReference>
<evidence type="ECO:0000256" key="8">
    <source>
        <dbReference type="ARBA" id="ARBA00049436"/>
    </source>
</evidence>
<comment type="caution">
    <text evidence="14">The sequence shown here is derived from an EMBL/GenBank/DDBJ whole genome shotgun (WGS) entry which is preliminary data.</text>
</comment>
<evidence type="ECO:0000256" key="9">
    <source>
        <dbReference type="PROSITE-ProRule" id="PRU01330"/>
    </source>
</evidence>
<dbReference type="GO" id="GO:0019676">
    <property type="term" value="P:ammonia assimilation cycle"/>
    <property type="evidence" value="ECO:0007669"/>
    <property type="project" value="EnsemblFungi"/>
</dbReference>
<dbReference type="PROSITE" id="PS51986">
    <property type="entry name" value="GS_BETA_GRASP"/>
    <property type="match status" value="1"/>
</dbReference>
<evidence type="ECO:0000313" key="14">
    <source>
        <dbReference type="EMBL" id="KTW29463.1"/>
    </source>
</evidence>
<dbReference type="AlphaFoldDB" id="A0A0W4ZM37"/>
<feature type="domain" description="GS catalytic" evidence="13">
    <location>
        <begin position="104"/>
        <end position="355"/>
    </location>
</feature>
<comment type="catalytic activity">
    <reaction evidence="8 11">
        <text>L-glutamate + NH4(+) + ATP = L-glutamine + ADP + phosphate + H(+)</text>
        <dbReference type="Rhea" id="RHEA:16169"/>
        <dbReference type="ChEBI" id="CHEBI:15378"/>
        <dbReference type="ChEBI" id="CHEBI:28938"/>
        <dbReference type="ChEBI" id="CHEBI:29985"/>
        <dbReference type="ChEBI" id="CHEBI:30616"/>
        <dbReference type="ChEBI" id="CHEBI:43474"/>
        <dbReference type="ChEBI" id="CHEBI:58359"/>
        <dbReference type="ChEBI" id="CHEBI:456216"/>
        <dbReference type="EC" id="6.3.1.2"/>
    </reaction>
</comment>
<dbReference type="InterPro" id="IPR036651">
    <property type="entry name" value="Gln_synt_N_sf"/>
</dbReference>
<sequence length="355" mass="40798">MKKHKKEWRTQLDYMELDQNGKIQAEYVWIDGSNELRSKSKTLSKRPDSISDLVDWYFDGSSTGQAKGHDSDVYLRPVAFYPDPFRQGNNIIVMTECWNVDGTPNKSNYRHKCSLLSKKYDKHEPWFGMEQEYTFLDKYGLPYGWPRGGFPAAQGPYYCGVGTGKVYCRDIVEMHYRMCLYAGINISGVNAEVMPSQWEFQIGPCIGVTMGDDLWIARYLLMRIAEEFDIKISFHPKPIKEFNGSGCHTNFSSLEMRKEGGIEHILEAISKLEKKHKEHIKVYGDDNILRLTGTHETAHIDSFTYGVANRSASIRIPSICAKQGYGYFEDRRPASNVDPYQVCSIMMETIFSDKE</sequence>
<dbReference type="InterPro" id="IPR008147">
    <property type="entry name" value="Gln_synt_N"/>
</dbReference>
<dbReference type="PROSITE" id="PS51987">
    <property type="entry name" value="GS_CATALYTIC"/>
    <property type="match status" value="1"/>
</dbReference>
<evidence type="ECO:0000256" key="6">
    <source>
        <dbReference type="ARBA" id="ARBA00022741"/>
    </source>
</evidence>
<gene>
    <name evidence="14" type="ORF">T551_02079</name>
</gene>
<evidence type="ECO:0000256" key="4">
    <source>
        <dbReference type="ARBA" id="ARBA00021364"/>
    </source>
</evidence>
<dbReference type="OrthoDB" id="1936100at2759"/>
<proteinExistence type="inferred from homology"/>
<evidence type="ECO:0000256" key="5">
    <source>
        <dbReference type="ARBA" id="ARBA00022598"/>
    </source>
</evidence>
<keyword evidence="5 11" id="KW-0436">Ligase</keyword>
<organism evidence="14 15">
    <name type="scientific">Pneumocystis jirovecii (strain RU7)</name>
    <name type="common">Human pneumocystis pneumonia agent</name>
    <dbReference type="NCBI Taxonomy" id="1408657"/>
    <lineage>
        <taxon>Eukaryota</taxon>
        <taxon>Fungi</taxon>
        <taxon>Dikarya</taxon>
        <taxon>Ascomycota</taxon>
        <taxon>Taphrinomycotina</taxon>
        <taxon>Pneumocystomycetes</taxon>
        <taxon>Pneumocystaceae</taxon>
        <taxon>Pneumocystis</taxon>
    </lineage>
</organism>
<feature type="domain" description="GS beta-grasp" evidence="12">
    <location>
        <begin position="23"/>
        <end position="102"/>
    </location>
</feature>
<dbReference type="SMART" id="SM01230">
    <property type="entry name" value="Gln-synt_C"/>
    <property type="match status" value="1"/>
</dbReference>
<dbReference type="SUPFAM" id="SSF55931">
    <property type="entry name" value="Glutamine synthetase/guanido kinase"/>
    <property type="match status" value="1"/>
</dbReference>
<evidence type="ECO:0000259" key="12">
    <source>
        <dbReference type="PROSITE" id="PS51986"/>
    </source>
</evidence>
<keyword evidence="15" id="KW-1185">Reference proteome</keyword>
<comment type="subunit">
    <text evidence="2">Homooctamer.</text>
</comment>
<dbReference type="GO" id="GO:0004356">
    <property type="term" value="F:glutamine synthetase activity"/>
    <property type="evidence" value="ECO:0007669"/>
    <property type="project" value="UniProtKB-EC"/>
</dbReference>
<evidence type="ECO:0000256" key="2">
    <source>
        <dbReference type="ARBA" id="ARBA00011823"/>
    </source>
</evidence>
<evidence type="ECO:0000313" key="15">
    <source>
        <dbReference type="Proteomes" id="UP000053447"/>
    </source>
</evidence>
<dbReference type="InterPro" id="IPR050292">
    <property type="entry name" value="Glutamine_Synthetase"/>
</dbReference>
<name>A0A0W4ZM37_PNEJ7</name>
<dbReference type="STRING" id="1408657.A0A0W4ZM37"/>
<evidence type="ECO:0000259" key="13">
    <source>
        <dbReference type="PROSITE" id="PS51987"/>
    </source>
</evidence>
<dbReference type="GO" id="GO:0005737">
    <property type="term" value="C:cytoplasm"/>
    <property type="evidence" value="ECO:0007669"/>
    <property type="project" value="TreeGrafter"/>
</dbReference>
<dbReference type="Pfam" id="PF03951">
    <property type="entry name" value="Gln-synt_N"/>
    <property type="match status" value="1"/>
</dbReference>
<dbReference type="GO" id="GO:0034399">
    <property type="term" value="C:nuclear periphery"/>
    <property type="evidence" value="ECO:0007669"/>
    <property type="project" value="EnsemblFungi"/>
</dbReference>
<dbReference type="EMBL" id="LFWA01000009">
    <property type="protein sequence ID" value="KTW29463.1"/>
    <property type="molecule type" value="Genomic_DNA"/>
</dbReference>
<evidence type="ECO:0000256" key="1">
    <source>
        <dbReference type="ARBA" id="ARBA00009897"/>
    </source>
</evidence>
<evidence type="ECO:0000256" key="3">
    <source>
        <dbReference type="ARBA" id="ARBA00012937"/>
    </source>
</evidence>